<feature type="domain" description="Chromo" evidence="4">
    <location>
        <begin position="49"/>
        <end position="87"/>
    </location>
</feature>
<feature type="compositionally biased region" description="Polar residues" evidence="3">
    <location>
        <begin position="136"/>
        <end position="145"/>
    </location>
</feature>
<feature type="region of interest" description="Disordered" evidence="3">
    <location>
        <begin position="776"/>
        <end position="802"/>
    </location>
</feature>
<evidence type="ECO:0000256" key="2">
    <source>
        <dbReference type="ARBA" id="ARBA00023242"/>
    </source>
</evidence>
<evidence type="ECO:0000313" key="7">
    <source>
        <dbReference type="Proteomes" id="UP001153069"/>
    </source>
</evidence>
<evidence type="ECO:0000259" key="4">
    <source>
        <dbReference type="PROSITE" id="PS50013"/>
    </source>
</evidence>
<name>A0A9N8HVA5_9STRA</name>
<feature type="compositionally biased region" description="Basic and acidic residues" evidence="3">
    <location>
        <begin position="224"/>
        <end position="233"/>
    </location>
</feature>
<feature type="region of interest" description="Disordered" evidence="3">
    <location>
        <begin position="224"/>
        <end position="393"/>
    </location>
</feature>
<evidence type="ECO:0000259" key="5">
    <source>
        <dbReference type="PROSITE" id="PS51184"/>
    </source>
</evidence>
<proteinExistence type="predicted"/>
<dbReference type="SUPFAM" id="SSF51197">
    <property type="entry name" value="Clavaminate synthase-like"/>
    <property type="match status" value="1"/>
</dbReference>
<dbReference type="PROSITE" id="PS50013">
    <property type="entry name" value="CHROMO_2"/>
    <property type="match status" value="1"/>
</dbReference>
<dbReference type="SMART" id="SM00298">
    <property type="entry name" value="CHROMO"/>
    <property type="match status" value="1"/>
</dbReference>
<feature type="region of interest" description="Disordered" evidence="3">
    <location>
        <begin position="1"/>
        <end position="39"/>
    </location>
</feature>
<sequence>MAPSSATKPRGRKRKKKQYGRNKKPKTETVHKKKSSAKLVAEDDGGDWYQAENVVDARKNDMGGWEFRVRWVGFGPNDDTWEPESNLCDTLFESARKFKLEMDETLQKDLEDLCKEDPPEVEEQLQVDETIDVQFTNEGDTSQPEMNDDGHQKNDEVGNDAAAAAELWEWNDQEQVTFRDIQRININDPDAKERITAARENGTPVCLIGHVGWAQFASRWLRKPSGEHDEKDPAGGTNEETSALPIEANNATSTLSEDTDGKATALPKESKDEIATLPKESKEGTTTLSEETDGKTTILTEETKEATSSGEDTAEVTASSTEDMAASSVEGSEEETKEPSEGGLKSSTPEETAKETAASSETSMEIDQPVARPARVSEGSSVGSPILGTTNDTTIELSDTSSQYSAPASIPVDDTVPTEWLDLSQEWEVDVQKMMNDIGDEFVPVVKKGYDELNPIHKEVPASYFLKRSWPADVGSSEGTSKNVQRLYLHQWQFPLSVAKYKLCGDNCHNPLPNDIFGEDILASYQDKQTGNPFQYIFMGREETMSKIHRDPGGLEITIAPVVGTKEVLLVHRSDGSCIDHLYANLDRINLHRNPLLPHARMYKSVIKPGEILLMPQGTYHQCRNVTPCLSYSRFLLDAVNLRAFFESMTDGDAPEIPHQTIIWNAAYELFQHIDAYEAEVVKQRKNSRNRTAVILDPPVEIVRKVNTLRALRNICRAIHIRYEKGISNPDGLDVCDKSGEPLFGALSEEKEKWAKLLRDVDCTLHDFRFRNSSSKPAFRQRGAPRKASANALAGPSSAFPGSPKSLLEVELSRLPSVVESCDNSHPKIADIGNKVEVTFHGRRAKGVVQKVETSMQAALLQFEGMPLVYNEFQPYRSLRAPVSGESCTEIRAEDVKLGKLVVCRAGQQEYRGVVRECINEDFMFVKLKIGKNAYERWLPFKALLSAEADDNKPTTEAANSMSTEADNAESAQDSESPTAIARSEKSMSTEADNAESAQDSESTAAAGDGESNTADKSESTAEANDSEFTAPDNSESTDCSGDVGMK</sequence>
<dbReference type="Pfam" id="PF00385">
    <property type="entry name" value="Chromo"/>
    <property type="match status" value="1"/>
</dbReference>
<feature type="region of interest" description="Disordered" evidence="3">
    <location>
        <begin position="136"/>
        <end position="156"/>
    </location>
</feature>
<dbReference type="InterPro" id="IPR023779">
    <property type="entry name" value="Chromodomain_CS"/>
</dbReference>
<dbReference type="InterPro" id="IPR023780">
    <property type="entry name" value="Chromo_domain"/>
</dbReference>
<dbReference type="PANTHER" id="PTHR12480:SF21">
    <property type="entry name" value="JMJC DOMAIN-CONTAINING PROTEIN 8"/>
    <property type="match status" value="1"/>
</dbReference>
<evidence type="ECO:0000313" key="6">
    <source>
        <dbReference type="EMBL" id="CAB9526902.1"/>
    </source>
</evidence>
<dbReference type="PROSITE" id="PS51184">
    <property type="entry name" value="JMJC"/>
    <property type="match status" value="1"/>
</dbReference>
<feature type="domain" description="JmjC" evidence="5">
    <location>
        <begin position="500"/>
        <end position="653"/>
    </location>
</feature>
<comment type="subcellular location">
    <subcellularLocation>
        <location evidence="1">Nucleus</location>
    </subcellularLocation>
</comment>
<gene>
    <name evidence="6" type="ORF">SEMRO_1908_G304760.1</name>
</gene>
<comment type="caution">
    <text evidence="6">The sequence shown here is derived from an EMBL/GenBank/DDBJ whole genome shotgun (WGS) entry which is preliminary data.</text>
</comment>
<dbReference type="InterPro" id="IPR050910">
    <property type="entry name" value="JMJD6_ArgDemeth/LysHydrox"/>
</dbReference>
<dbReference type="EMBL" id="CAICTM010001906">
    <property type="protein sequence ID" value="CAB9526902.1"/>
    <property type="molecule type" value="Genomic_DNA"/>
</dbReference>
<dbReference type="InterPro" id="IPR041667">
    <property type="entry name" value="Cupin_8"/>
</dbReference>
<dbReference type="InterPro" id="IPR000953">
    <property type="entry name" value="Chromo/chromo_shadow_dom"/>
</dbReference>
<dbReference type="GO" id="GO:0000987">
    <property type="term" value="F:cis-regulatory region sequence-specific DNA binding"/>
    <property type="evidence" value="ECO:0007669"/>
    <property type="project" value="TreeGrafter"/>
</dbReference>
<feature type="compositionally biased region" description="Polar residues" evidence="3">
    <location>
        <begin position="955"/>
        <end position="978"/>
    </location>
</feature>
<dbReference type="Pfam" id="PF13621">
    <property type="entry name" value="Cupin_8"/>
    <property type="match status" value="1"/>
</dbReference>
<dbReference type="InterPro" id="IPR016197">
    <property type="entry name" value="Chromo-like_dom_sf"/>
</dbReference>
<organism evidence="6 7">
    <name type="scientific">Seminavis robusta</name>
    <dbReference type="NCBI Taxonomy" id="568900"/>
    <lineage>
        <taxon>Eukaryota</taxon>
        <taxon>Sar</taxon>
        <taxon>Stramenopiles</taxon>
        <taxon>Ochrophyta</taxon>
        <taxon>Bacillariophyta</taxon>
        <taxon>Bacillariophyceae</taxon>
        <taxon>Bacillariophycidae</taxon>
        <taxon>Naviculales</taxon>
        <taxon>Naviculaceae</taxon>
        <taxon>Seminavis</taxon>
    </lineage>
</organism>
<accession>A0A9N8HVA5</accession>
<dbReference type="GO" id="GO:0005634">
    <property type="term" value="C:nucleus"/>
    <property type="evidence" value="ECO:0007669"/>
    <property type="project" value="UniProtKB-SubCell"/>
</dbReference>
<evidence type="ECO:0000256" key="3">
    <source>
        <dbReference type="SAM" id="MobiDB-lite"/>
    </source>
</evidence>
<feature type="compositionally biased region" description="Polar residues" evidence="3">
    <location>
        <begin position="989"/>
        <end position="1004"/>
    </location>
</feature>
<dbReference type="SUPFAM" id="SSF54160">
    <property type="entry name" value="Chromo domain-like"/>
    <property type="match status" value="1"/>
</dbReference>
<dbReference type="InterPro" id="IPR003347">
    <property type="entry name" value="JmjC_dom"/>
</dbReference>
<dbReference type="Gene3D" id="2.40.50.40">
    <property type="match status" value="1"/>
</dbReference>
<evidence type="ECO:0000256" key="1">
    <source>
        <dbReference type="ARBA" id="ARBA00004123"/>
    </source>
</evidence>
<feature type="compositionally biased region" description="Polar residues" evidence="3">
    <location>
        <begin position="378"/>
        <end position="393"/>
    </location>
</feature>
<dbReference type="Proteomes" id="UP001153069">
    <property type="component" value="Unassembled WGS sequence"/>
</dbReference>
<reference evidence="6" key="1">
    <citation type="submission" date="2020-06" db="EMBL/GenBank/DDBJ databases">
        <authorList>
            <consortium name="Plant Systems Biology data submission"/>
        </authorList>
    </citation>
    <scope>NUCLEOTIDE SEQUENCE</scope>
    <source>
        <strain evidence="6">D6</strain>
    </source>
</reference>
<feature type="compositionally biased region" description="Polar residues" evidence="3">
    <location>
        <begin position="284"/>
        <end position="322"/>
    </location>
</feature>
<protein>
    <submittedName>
        <fullName evidence="6">Chromodomain Y-like protein 2</fullName>
    </submittedName>
</protein>
<feature type="compositionally biased region" description="Basic and acidic residues" evidence="3">
    <location>
        <begin position="268"/>
        <end position="283"/>
    </location>
</feature>
<feature type="region of interest" description="Disordered" evidence="3">
    <location>
        <begin position="951"/>
        <end position="1047"/>
    </location>
</feature>
<feature type="compositionally biased region" description="Basic residues" evidence="3">
    <location>
        <begin position="9"/>
        <end position="24"/>
    </location>
</feature>
<dbReference type="AlphaFoldDB" id="A0A9N8HVA5"/>
<dbReference type="OrthoDB" id="47172at2759"/>
<feature type="compositionally biased region" description="Polar residues" evidence="3">
    <location>
        <begin position="1021"/>
        <end position="1040"/>
    </location>
</feature>
<keyword evidence="7" id="KW-1185">Reference proteome</keyword>
<dbReference type="PROSITE" id="PS00598">
    <property type="entry name" value="CHROMO_1"/>
    <property type="match status" value="1"/>
</dbReference>
<dbReference type="Gene3D" id="2.60.120.650">
    <property type="entry name" value="Cupin"/>
    <property type="match status" value="1"/>
</dbReference>
<keyword evidence="2" id="KW-0539">Nucleus</keyword>
<feature type="compositionally biased region" description="Low complexity" evidence="3">
    <location>
        <begin position="341"/>
        <end position="365"/>
    </location>
</feature>
<dbReference type="PANTHER" id="PTHR12480">
    <property type="entry name" value="ARGININE DEMETHYLASE AND LYSYL-HYDROXYLASE JMJD"/>
    <property type="match status" value="1"/>
</dbReference>